<dbReference type="CDD" id="cd05120">
    <property type="entry name" value="APH_ChoK_like"/>
    <property type="match status" value="1"/>
</dbReference>
<evidence type="ECO:0000313" key="2">
    <source>
        <dbReference type="EMBL" id="KAJ4326615.1"/>
    </source>
</evidence>
<dbReference type="SUPFAM" id="SSF56112">
    <property type="entry name" value="Protein kinase-like (PK-like)"/>
    <property type="match status" value="1"/>
</dbReference>
<dbReference type="InterPro" id="IPR051678">
    <property type="entry name" value="AGP_Transferase"/>
</dbReference>
<feature type="domain" description="Aminoglycoside phosphotransferase" evidence="1">
    <location>
        <begin position="18"/>
        <end position="172"/>
    </location>
</feature>
<evidence type="ECO:0000313" key="3">
    <source>
        <dbReference type="Proteomes" id="UP001140502"/>
    </source>
</evidence>
<dbReference type="InterPro" id="IPR002575">
    <property type="entry name" value="Aminoglycoside_PTrfase"/>
</dbReference>
<keyword evidence="3" id="KW-1185">Reference proteome</keyword>
<dbReference type="Gene3D" id="3.30.200.150">
    <property type="match status" value="1"/>
</dbReference>
<dbReference type="PANTHER" id="PTHR21310:SF15">
    <property type="entry name" value="AMINOGLYCOSIDE PHOSPHOTRANSFERASE DOMAIN-CONTAINING PROTEIN"/>
    <property type="match status" value="1"/>
</dbReference>
<accession>A0A9W8WIC2</accession>
<name>A0A9W8WIC2_9HYPO</name>
<organism evidence="2 3">
    <name type="scientific">Fusarium piperis</name>
    <dbReference type="NCBI Taxonomy" id="1435070"/>
    <lineage>
        <taxon>Eukaryota</taxon>
        <taxon>Fungi</taxon>
        <taxon>Dikarya</taxon>
        <taxon>Ascomycota</taxon>
        <taxon>Pezizomycotina</taxon>
        <taxon>Sordariomycetes</taxon>
        <taxon>Hypocreomycetidae</taxon>
        <taxon>Hypocreales</taxon>
        <taxon>Nectriaceae</taxon>
        <taxon>Fusarium</taxon>
        <taxon>Fusarium solani species complex</taxon>
    </lineage>
</organism>
<dbReference type="OrthoDB" id="2906425at2759"/>
<dbReference type="InterPro" id="IPR011009">
    <property type="entry name" value="Kinase-like_dom_sf"/>
</dbReference>
<proteinExistence type="predicted"/>
<dbReference type="PANTHER" id="PTHR21310">
    <property type="entry name" value="AMINOGLYCOSIDE PHOSPHOTRANSFERASE-RELATED-RELATED"/>
    <property type="match status" value="1"/>
</dbReference>
<comment type="caution">
    <text evidence="2">The sequence shown here is derived from an EMBL/GenBank/DDBJ whole genome shotgun (WGS) entry which is preliminary data.</text>
</comment>
<reference evidence="2" key="1">
    <citation type="submission" date="2022-10" db="EMBL/GenBank/DDBJ databases">
        <title>Tapping the CABI collections for fungal endophytes: first genome assemblies for Collariella, Neodidymelliopsis, Ascochyta clinopodiicola, Didymella pomorum, Didymosphaeria variabile, Neocosmospora piperis and Neocucurbitaria cava.</title>
        <authorList>
            <person name="Hill R."/>
        </authorList>
    </citation>
    <scope>NUCLEOTIDE SEQUENCE</scope>
    <source>
        <strain evidence="2">IMI 366586</strain>
    </source>
</reference>
<dbReference type="Gene3D" id="3.90.1200.10">
    <property type="match status" value="2"/>
</dbReference>
<dbReference type="AlphaFoldDB" id="A0A9W8WIC2"/>
<protein>
    <recommendedName>
        <fullName evidence="1">Aminoglycoside phosphotransferase domain-containing protein</fullName>
    </recommendedName>
</protein>
<dbReference type="EMBL" id="JAPEUR010000039">
    <property type="protein sequence ID" value="KAJ4326615.1"/>
    <property type="molecule type" value="Genomic_DNA"/>
</dbReference>
<evidence type="ECO:0000259" key="1">
    <source>
        <dbReference type="Pfam" id="PF01636"/>
    </source>
</evidence>
<dbReference type="Pfam" id="PF01636">
    <property type="entry name" value="APH"/>
    <property type="match status" value="1"/>
</dbReference>
<sequence>MSYIKRSLRRHEYRKGYYGLHIPRLSKERLQNEAECLRFIRRMTDIPVPTVLADFEDDGAYYLITEFIEGVSMSELKEEKKAPVFQELNQHLLTLQNLKSKTLGGPSGLVVIPLRVMEKTDQDSWNLRPSETEEYVFCHNDLSEYNVIVDPETLKIKAVIDWEYAGFYPEFFEAPIYTRHGPNAQMTNNAENVSRMLDFLRSRELPLTTSLKTLG</sequence>
<gene>
    <name evidence="2" type="ORF">N0V84_002949</name>
</gene>
<dbReference type="Proteomes" id="UP001140502">
    <property type="component" value="Unassembled WGS sequence"/>
</dbReference>